<gene>
    <name evidence="1" type="ORF">HUW50_13795</name>
</gene>
<protein>
    <recommendedName>
        <fullName evidence="3">Spore coat protein</fullName>
    </recommendedName>
</protein>
<proteinExistence type="predicted"/>
<dbReference type="RefSeq" id="WP_185652900.1">
    <property type="nucleotide sequence ID" value="NZ_CP055263.1"/>
</dbReference>
<organism evidence="1 2">
    <name type="scientific">Metabacillus elymi</name>
    <dbReference type="NCBI Taxonomy" id="2745198"/>
    <lineage>
        <taxon>Bacteria</taxon>
        <taxon>Bacillati</taxon>
        <taxon>Bacillota</taxon>
        <taxon>Bacilli</taxon>
        <taxon>Bacillales</taxon>
        <taxon>Bacillaceae</taxon>
        <taxon>Metabacillus</taxon>
    </lineage>
</organism>
<evidence type="ECO:0000313" key="1">
    <source>
        <dbReference type="EMBL" id="QNF28452.1"/>
    </source>
</evidence>
<dbReference type="EMBL" id="CP055263">
    <property type="protein sequence ID" value="QNF28452.1"/>
    <property type="molecule type" value="Genomic_DNA"/>
</dbReference>
<evidence type="ECO:0008006" key="3">
    <source>
        <dbReference type="Google" id="ProtNLM"/>
    </source>
</evidence>
<name>A0ABX6S338_9BACI</name>
<reference evidence="1 2" key="1">
    <citation type="submission" date="2020-06" db="EMBL/GenBank/DDBJ databases">
        <title>Metabacillus dokdonensis sp. nov., isolated from the rhizosphere of Elymus tsukushiensis, a plant native to the Dokdo Islands, Republic of Korea.</title>
        <authorList>
            <person name="Lee S.Y."/>
            <person name="Hwang Y.J."/>
            <person name="Son J.S."/>
            <person name="Ghim S.Y."/>
        </authorList>
    </citation>
    <scope>NUCLEOTIDE SEQUENCE [LARGE SCALE GENOMIC DNA]</scope>
    <source>
        <strain evidence="1 2">KUDC1714</strain>
    </source>
</reference>
<evidence type="ECO:0000313" key="2">
    <source>
        <dbReference type="Proteomes" id="UP000515490"/>
    </source>
</evidence>
<dbReference type="Proteomes" id="UP000515490">
    <property type="component" value="Chromosome"/>
</dbReference>
<accession>A0ABX6S338</accession>
<sequence>MANEKLNLQEISSTMMQLFVQDVLSKNNISNENKKTLSDEQKAQLKKVVEDLQAQVDEFVKGSKEKKVENTVEKVEAPKNMTLREMLKNRKDK</sequence>
<keyword evidence="2" id="KW-1185">Reference proteome</keyword>